<keyword evidence="2" id="KW-0732">Signal</keyword>
<protein>
    <submittedName>
        <fullName evidence="3">Tripartite tricarboxylate transporter substrate binding protein</fullName>
    </submittedName>
</protein>
<dbReference type="InterPro" id="IPR042100">
    <property type="entry name" value="Bug_dom1"/>
</dbReference>
<evidence type="ECO:0000256" key="2">
    <source>
        <dbReference type="SAM" id="SignalP"/>
    </source>
</evidence>
<reference evidence="3 4" key="1">
    <citation type="submission" date="2019-07" db="EMBL/GenBank/DDBJ databases">
        <title>Qingshengfaniella alkalisoli gen. nov., sp. nov., isolated from saline soil.</title>
        <authorList>
            <person name="Xu L."/>
            <person name="Huang X.-X."/>
            <person name="Sun J.-Q."/>
        </authorList>
    </citation>
    <scope>NUCLEOTIDE SEQUENCE [LARGE SCALE GENOMIC DNA]</scope>
    <source>
        <strain evidence="3 4">DSM 27279</strain>
    </source>
</reference>
<dbReference type="EMBL" id="VLTJ01000013">
    <property type="protein sequence ID" value="TSH96803.1"/>
    <property type="molecule type" value="Genomic_DNA"/>
</dbReference>
<sequence length="328" mass="34678">MNSPMRGVLKSVIKMGCAALIGAHGSAAIASNDYPAAPIALVIPYAPGGTTDVVGRIIAVELGKILGQTVVVENRGGAGGVVGTDYVARQKPDGYTLVTGNIGPIATSPFLLDKMPYDPVKDLVPIRNLIGIPNVILVPANSPFQSIEDLLAYQGEPLFYASPGTSTSPHLTGEMFAISTGIPLTHVSYKGSGPALIDLMGGQMQLMFDNLPASISQVQAGSVRALAVTTENRLPALPDVPTLKEAGLDDFVVTGWSGLFAPANTPQPVVDKLYKAVDQVLHDEAVRQRIISLTAEIPESNPQDFATFIQQEMDRWQTVIKKANIVVN</sequence>
<dbReference type="InterPro" id="IPR005064">
    <property type="entry name" value="BUG"/>
</dbReference>
<keyword evidence="4" id="KW-1185">Reference proteome</keyword>
<evidence type="ECO:0000256" key="1">
    <source>
        <dbReference type="ARBA" id="ARBA00006987"/>
    </source>
</evidence>
<evidence type="ECO:0000313" key="4">
    <source>
        <dbReference type="Proteomes" id="UP000318405"/>
    </source>
</evidence>
<dbReference type="RefSeq" id="WP_143947664.1">
    <property type="nucleotide sequence ID" value="NZ_BAABMB010000002.1"/>
</dbReference>
<dbReference type="Proteomes" id="UP000318405">
    <property type="component" value="Unassembled WGS sequence"/>
</dbReference>
<proteinExistence type="inferred from homology"/>
<gene>
    <name evidence="3" type="ORF">FOZ76_08220</name>
</gene>
<dbReference type="OrthoDB" id="8678477at2"/>
<dbReference type="PANTHER" id="PTHR42928:SF5">
    <property type="entry name" value="BLR1237 PROTEIN"/>
    <property type="match status" value="1"/>
</dbReference>
<name>A0A556AV23_9BURK</name>
<dbReference type="AlphaFoldDB" id="A0A556AV23"/>
<dbReference type="PIRSF" id="PIRSF017082">
    <property type="entry name" value="YflP"/>
    <property type="match status" value="1"/>
</dbReference>
<comment type="similarity">
    <text evidence="1">Belongs to the UPF0065 (bug) family.</text>
</comment>
<accession>A0A556AV23</accession>
<feature type="signal peptide" evidence="2">
    <location>
        <begin position="1"/>
        <end position="30"/>
    </location>
</feature>
<evidence type="ECO:0000313" key="3">
    <source>
        <dbReference type="EMBL" id="TSH96803.1"/>
    </source>
</evidence>
<dbReference type="PANTHER" id="PTHR42928">
    <property type="entry name" value="TRICARBOXYLATE-BINDING PROTEIN"/>
    <property type="match status" value="1"/>
</dbReference>
<comment type="caution">
    <text evidence="3">The sequence shown here is derived from an EMBL/GenBank/DDBJ whole genome shotgun (WGS) entry which is preliminary data.</text>
</comment>
<dbReference type="Gene3D" id="3.40.190.150">
    <property type="entry name" value="Bordetella uptake gene, domain 1"/>
    <property type="match status" value="1"/>
</dbReference>
<feature type="chain" id="PRO_5022079739" evidence="2">
    <location>
        <begin position="31"/>
        <end position="328"/>
    </location>
</feature>
<dbReference type="SUPFAM" id="SSF53850">
    <property type="entry name" value="Periplasmic binding protein-like II"/>
    <property type="match status" value="1"/>
</dbReference>
<dbReference type="Pfam" id="PF03401">
    <property type="entry name" value="TctC"/>
    <property type="match status" value="1"/>
</dbReference>
<dbReference type="CDD" id="cd07012">
    <property type="entry name" value="PBP2_Bug_TTT"/>
    <property type="match status" value="1"/>
</dbReference>
<organism evidence="3 4">
    <name type="scientific">Verticiella sediminum</name>
    <dbReference type="NCBI Taxonomy" id="1247510"/>
    <lineage>
        <taxon>Bacteria</taxon>
        <taxon>Pseudomonadati</taxon>
        <taxon>Pseudomonadota</taxon>
        <taxon>Betaproteobacteria</taxon>
        <taxon>Burkholderiales</taxon>
        <taxon>Alcaligenaceae</taxon>
        <taxon>Verticiella</taxon>
    </lineage>
</organism>
<dbReference type="Gene3D" id="3.40.190.10">
    <property type="entry name" value="Periplasmic binding protein-like II"/>
    <property type="match status" value="1"/>
</dbReference>